<name>A0A558CWY3_9PSEU</name>
<keyword evidence="3" id="KW-0418">Kinase</keyword>
<feature type="region of interest" description="Disordered" evidence="1">
    <location>
        <begin position="192"/>
        <end position="214"/>
    </location>
</feature>
<protein>
    <submittedName>
        <fullName evidence="3">Serine/threonine protein kinase</fullName>
    </submittedName>
</protein>
<evidence type="ECO:0000313" key="3">
    <source>
        <dbReference type="EMBL" id="TVT53280.1"/>
    </source>
</evidence>
<dbReference type="OrthoDB" id="1492512at2"/>
<proteinExistence type="predicted"/>
<sequence length="327" mass="35263">MDTAVSGTEVDVRALVAGLAGPECEVDDGDTWVAVRRAGLRIPSQGWKIHISARPGTLGETLGRVLPVLFAAECEFKVARSPEVLRELNTGDLDPGVVGKAITVYAAEEAVVPLGLRLAEATRGLSGPRIVSDRRLRRDAPVYYRYGPFQPQYRVDDNGDFELVVVGPDGEVLPGAAGPEFDCPPWTSDPFRPAARSGAATASAASPGNGNPGPTLGGIYRLTSGVMRGPRGSVYRAVDQGGRRLVIKEARAYVSERTDGLDIRWQIRNERRILQALEGVAGVPGLVDHFRHGEDEYLVTTEEGTTDLNRFVNENGRFFDEPGNTGR</sequence>
<organism evidence="3 4">
    <name type="scientific">Amycolatopsis rhizosphaerae</name>
    <dbReference type="NCBI Taxonomy" id="2053003"/>
    <lineage>
        <taxon>Bacteria</taxon>
        <taxon>Bacillati</taxon>
        <taxon>Actinomycetota</taxon>
        <taxon>Actinomycetes</taxon>
        <taxon>Pseudonocardiales</taxon>
        <taxon>Pseudonocardiaceae</taxon>
        <taxon>Amycolatopsis</taxon>
    </lineage>
</organism>
<feature type="domain" description="RamC N-terminal" evidence="2">
    <location>
        <begin position="22"/>
        <end position="198"/>
    </location>
</feature>
<dbReference type="InterPro" id="IPR011009">
    <property type="entry name" value="Kinase-like_dom_sf"/>
</dbReference>
<feature type="non-terminal residue" evidence="3">
    <location>
        <position position="327"/>
    </location>
</feature>
<accession>A0A558CWY3</accession>
<dbReference type="EMBL" id="VJWX01000091">
    <property type="protein sequence ID" value="TVT53280.1"/>
    <property type="molecule type" value="Genomic_DNA"/>
</dbReference>
<dbReference type="SUPFAM" id="SSF56112">
    <property type="entry name" value="Protein kinase-like (PK-like)"/>
    <property type="match status" value="1"/>
</dbReference>
<dbReference type="Proteomes" id="UP000320011">
    <property type="component" value="Unassembled WGS sequence"/>
</dbReference>
<dbReference type="GO" id="GO:0004674">
    <property type="term" value="F:protein serine/threonine kinase activity"/>
    <property type="evidence" value="ECO:0007669"/>
    <property type="project" value="UniProtKB-KW"/>
</dbReference>
<comment type="caution">
    <text evidence="3">The sequence shown here is derived from an EMBL/GenBank/DDBJ whole genome shotgun (WGS) entry which is preliminary data.</text>
</comment>
<keyword evidence="4" id="KW-1185">Reference proteome</keyword>
<keyword evidence="3" id="KW-0723">Serine/threonine-protein kinase</keyword>
<keyword evidence="3" id="KW-0808">Transferase</keyword>
<dbReference type="Gene3D" id="3.30.200.20">
    <property type="entry name" value="Phosphorylase Kinase, domain 1"/>
    <property type="match status" value="1"/>
</dbReference>
<reference evidence="3 4" key="1">
    <citation type="submission" date="2019-07" db="EMBL/GenBank/DDBJ databases">
        <authorList>
            <person name="Duangmal K."/>
            <person name="Teo W.F.A."/>
        </authorList>
    </citation>
    <scope>NUCLEOTIDE SEQUENCE [LARGE SCALE GENOMIC DNA]</scope>
    <source>
        <strain evidence="3 4">TBRC 6029</strain>
    </source>
</reference>
<dbReference type="Pfam" id="PF25816">
    <property type="entry name" value="RamC_N"/>
    <property type="match status" value="1"/>
</dbReference>
<evidence type="ECO:0000313" key="4">
    <source>
        <dbReference type="Proteomes" id="UP000320011"/>
    </source>
</evidence>
<gene>
    <name evidence="3" type="ORF">FNH05_12000</name>
</gene>
<evidence type="ECO:0000256" key="1">
    <source>
        <dbReference type="SAM" id="MobiDB-lite"/>
    </source>
</evidence>
<dbReference type="AlphaFoldDB" id="A0A558CWY3"/>
<reference evidence="3 4" key="2">
    <citation type="submission" date="2019-08" db="EMBL/GenBank/DDBJ databases">
        <title>Amycolatopsis acidicola sp. nov., isolated from peat swamp forest soil.</title>
        <authorList>
            <person name="Srisuk N."/>
        </authorList>
    </citation>
    <scope>NUCLEOTIDE SEQUENCE [LARGE SCALE GENOMIC DNA]</scope>
    <source>
        <strain evidence="3 4">TBRC 6029</strain>
    </source>
</reference>
<dbReference type="InterPro" id="IPR057929">
    <property type="entry name" value="RamC_N"/>
</dbReference>
<evidence type="ECO:0000259" key="2">
    <source>
        <dbReference type="Pfam" id="PF25816"/>
    </source>
</evidence>